<comment type="similarity">
    <text evidence="2">Belongs to the WD repeat SWD2 family.</text>
</comment>
<evidence type="ECO:0000256" key="4">
    <source>
        <dbReference type="ARBA" id="ARBA00022574"/>
    </source>
</evidence>
<dbReference type="PROSITE" id="PS50082">
    <property type="entry name" value="WD_REPEATS_2"/>
    <property type="match status" value="3"/>
</dbReference>
<evidence type="ECO:0000256" key="6">
    <source>
        <dbReference type="ARBA" id="ARBA00023015"/>
    </source>
</evidence>
<keyword evidence="6" id="KW-0805">Transcription regulation</keyword>
<dbReference type="OrthoDB" id="27537at2759"/>
<gene>
    <name evidence="10" type="ORF">BpHYR1_029426</name>
</gene>
<dbReference type="GO" id="GO:0032785">
    <property type="term" value="P:negative regulation of DNA-templated transcription, elongation"/>
    <property type="evidence" value="ECO:0007669"/>
    <property type="project" value="UniProtKB-ARBA"/>
</dbReference>
<dbReference type="PROSITE" id="PS50294">
    <property type="entry name" value="WD_REPEATS_REGION"/>
    <property type="match status" value="1"/>
</dbReference>
<keyword evidence="8" id="KW-0539">Nucleus</keyword>
<reference evidence="10 11" key="1">
    <citation type="journal article" date="2018" name="Sci. Rep.">
        <title>Genomic signatures of local adaptation to the degree of environmental predictability in rotifers.</title>
        <authorList>
            <person name="Franch-Gras L."/>
            <person name="Hahn C."/>
            <person name="Garcia-Roger E.M."/>
            <person name="Carmona M.J."/>
            <person name="Serra M."/>
            <person name="Gomez A."/>
        </authorList>
    </citation>
    <scope>NUCLEOTIDE SEQUENCE [LARGE SCALE GENOMIC DNA]</scope>
    <source>
        <strain evidence="10">HYR1</strain>
    </source>
</reference>
<evidence type="ECO:0000256" key="2">
    <source>
        <dbReference type="ARBA" id="ARBA00005616"/>
    </source>
</evidence>
<proteinExistence type="inferred from homology"/>
<evidence type="ECO:0000313" key="10">
    <source>
        <dbReference type="EMBL" id="RNA04856.1"/>
    </source>
</evidence>
<evidence type="ECO:0000256" key="7">
    <source>
        <dbReference type="ARBA" id="ARBA00023163"/>
    </source>
</evidence>
<keyword evidence="5" id="KW-0677">Repeat</keyword>
<dbReference type="STRING" id="10195.A0A3M7Q053"/>
<evidence type="ECO:0000313" key="11">
    <source>
        <dbReference type="Proteomes" id="UP000276133"/>
    </source>
</evidence>
<dbReference type="EMBL" id="REGN01007942">
    <property type="protein sequence ID" value="RNA04856.1"/>
    <property type="molecule type" value="Genomic_DNA"/>
</dbReference>
<dbReference type="SMART" id="SM00320">
    <property type="entry name" value="WD40"/>
    <property type="match status" value="6"/>
</dbReference>
<dbReference type="PRINTS" id="PR00320">
    <property type="entry name" value="GPROTEINBRPT"/>
</dbReference>
<feature type="repeat" description="WD" evidence="9">
    <location>
        <begin position="261"/>
        <end position="291"/>
    </location>
</feature>
<evidence type="ECO:0000256" key="3">
    <source>
        <dbReference type="ARBA" id="ARBA00022472"/>
    </source>
</evidence>
<dbReference type="InterPro" id="IPR036322">
    <property type="entry name" value="WD40_repeat_dom_sf"/>
</dbReference>
<dbReference type="PANTHER" id="PTHR19861">
    <property type="entry name" value="WD40 REPEAT PROTEIN SWD2"/>
    <property type="match status" value="1"/>
</dbReference>
<dbReference type="CDD" id="cd00200">
    <property type="entry name" value="WD40"/>
    <property type="match status" value="1"/>
</dbReference>
<dbReference type="Pfam" id="PF00400">
    <property type="entry name" value="WD40"/>
    <property type="match status" value="3"/>
</dbReference>
<dbReference type="GO" id="GO:0048188">
    <property type="term" value="C:Set1C/COMPASS complex"/>
    <property type="evidence" value="ECO:0007669"/>
    <property type="project" value="TreeGrafter"/>
</dbReference>
<dbReference type="PANTHER" id="PTHR19861:SF0">
    <property type="entry name" value="WD REPEAT-CONTAINING PROTEIN 82"/>
    <property type="match status" value="1"/>
</dbReference>
<dbReference type="InterPro" id="IPR015943">
    <property type="entry name" value="WD40/YVTN_repeat-like_dom_sf"/>
</dbReference>
<keyword evidence="11" id="KW-1185">Reference proteome</keyword>
<dbReference type="GO" id="GO:0003682">
    <property type="term" value="F:chromatin binding"/>
    <property type="evidence" value="ECO:0007669"/>
    <property type="project" value="TreeGrafter"/>
</dbReference>
<feature type="repeat" description="WD" evidence="9">
    <location>
        <begin position="29"/>
        <end position="70"/>
    </location>
</feature>
<dbReference type="FunFam" id="2.130.10.10:FF:000065">
    <property type="entry name" value="WD repeat-containing protein 82"/>
    <property type="match status" value="1"/>
</dbReference>
<dbReference type="Proteomes" id="UP000276133">
    <property type="component" value="Unassembled WGS sequence"/>
</dbReference>
<keyword evidence="3" id="KW-0806">Transcription termination</keyword>
<accession>A0A3M7Q053</accession>
<comment type="subcellular location">
    <subcellularLocation>
        <location evidence="1">Nucleus</location>
    </subcellularLocation>
</comment>
<dbReference type="InterPro" id="IPR020472">
    <property type="entry name" value="WD40_PAC1"/>
</dbReference>
<dbReference type="AlphaFoldDB" id="A0A3M7Q053"/>
<evidence type="ECO:0000256" key="1">
    <source>
        <dbReference type="ARBA" id="ARBA00004123"/>
    </source>
</evidence>
<organism evidence="10 11">
    <name type="scientific">Brachionus plicatilis</name>
    <name type="common">Marine rotifer</name>
    <name type="synonym">Brachionus muelleri</name>
    <dbReference type="NCBI Taxonomy" id="10195"/>
    <lineage>
        <taxon>Eukaryota</taxon>
        <taxon>Metazoa</taxon>
        <taxon>Spiralia</taxon>
        <taxon>Gnathifera</taxon>
        <taxon>Rotifera</taxon>
        <taxon>Eurotatoria</taxon>
        <taxon>Monogononta</taxon>
        <taxon>Pseudotrocha</taxon>
        <taxon>Ploima</taxon>
        <taxon>Brachionidae</taxon>
        <taxon>Brachionus</taxon>
    </lineage>
</organism>
<dbReference type="SUPFAM" id="SSF50978">
    <property type="entry name" value="WD40 repeat-like"/>
    <property type="match status" value="1"/>
</dbReference>
<keyword evidence="4 9" id="KW-0853">WD repeat</keyword>
<evidence type="ECO:0000256" key="9">
    <source>
        <dbReference type="PROSITE-ProRule" id="PRU00221"/>
    </source>
</evidence>
<dbReference type="InterPro" id="IPR037867">
    <property type="entry name" value="Swd2/WDR82"/>
</dbReference>
<comment type="caution">
    <text evidence="10">The sequence shown here is derived from an EMBL/GenBank/DDBJ whole genome shotgun (WGS) entry which is preliminary data.</text>
</comment>
<evidence type="ECO:0000256" key="5">
    <source>
        <dbReference type="ARBA" id="ARBA00022737"/>
    </source>
</evidence>
<sequence>MRDITNTPIREKMKLTEQVIKSFRAAKTFRENTMRINSLDFSVQGDTLISSSDDESIFIYDCQSGTPKKSLNSKKYGVDLIHYTHASNTAIHSSTKVDDSIRYLSLHDNKYIRYYTGHEKKVVTLCMSPVDDKFLSGSLDQTIRLWDLRHSVCLGVMHLPGFPVANFDPEGLIFAAGINSDTIKLYDLRSFDKGPFSNFKIEKEARDMNIEWTGLKFSPDGKFILISTSGSMIKLVDAFHGNVLHTFTGHSNIKNIPLEASFTPDSQFVLSGSSDGKIHIWGVEKGNKIAVINSEHTETIQSIQFNPKFMMMASACQQMIFWLPNMEE</sequence>
<dbReference type="InterPro" id="IPR001680">
    <property type="entry name" value="WD40_rpt"/>
</dbReference>
<feature type="repeat" description="WD" evidence="9">
    <location>
        <begin position="115"/>
        <end position="149"/>
    </location>
</feature>
<evidence type="ECO:0000256" key="8">
    <source>
        <dbReference type="ARBA" id="ARBA00023242"/>
    </source>
</evidence>
<dbReference type="GO" id="GO:0071027">
    <property type="term" value="P:nuclear RNA surveillance"/>
    <property type="evidence" value="ECO:0007669"/>
    <property type="project" value="UniProtKB-ARBA"/>
</dbReference>
<dbReference type="GO" id="GO:0006353">
    <property type="term" value="P:DNA-templated transcription termination"/>
    <property type="evidence" value="ECO:0007669"/>
    <property type="project" value="UniProtKB-KW"/>
</dbReference>
<dbReference type="Gene3D" id="2.130.10.10">
    <property type="entry name" value="YVTN repeat-like/Quinoprotein amine dehydrogenase"/>
    <property type="match status" value="1"/>
</dbReference>
<name>A0A3M7Q053_BRAPC</name>
<keyword evidence="7" id="KW-0804">Transcription</keyword>
<protein>
    <submittedName>
        <fullName evidence="10">WD repeat-containing 82-like</fullName>
    </submittedName>
</protein>